<evidence type="ECO:0000313" key="3">
    <source>
        <dbReference type="Proteomes" id="UP000006765"/>
    </source>
</evidence>
<dbReference type="OrthoDB" id="7861191at2"/>
<dbReference type="RefSeq" id="WP_007426966.1">
    <property type="nucleotide sequence ID" value="NZ_AMGO01000036.1"/>
</dbReference>
<feature type="compositionally biased region" description="Basic and acidic residues" evidence="1">
    <location>
        <begin position="59"/>
        <end position="82"/>
    </location>
</feature>
<accession>K2H9S3</accession>
<evidence type="ECO:0000256" key="1">
    <source>
        <dbReference type="SAM" id="MobiDB-lite"/>
    </source>
</evidence>
<protein>
    <submittedName>
        <fullName evidence="2">Uncharacterized protein</fullName>
    </submittedName>
</protein>
<gene>
    <name evidence="2" type="ORF">OCGS_1814</name>
</gene>
<dbReference type="AlphaFoldDB" id="K2H9S3"/>
<feature type="region of interest" description="Disordered" evidence="1">
    <location>
        <begin position="1"/>
        <end position="82"/>
    </location>
</feature>
<reference evidence="2 3" key="1">
    <citation type="journal article" date="2012" name="J. Bacteriol.">
        <title>Draft Genome Sequence of Oceaniovalibus guishaninsula JLT2003T.</title>
        <authorList>
            <person name="Tang K."/>
            <person name="Liu K."/>
            <person name="Jiao N."/>
        </authorList>
    </citation>
    <scope>NUCLEOTIDE SEQUENCE [LARGE SCALE GENOMIC DNA]</scope>
    <source>
        <strain evidence="2 3">JLT2003</strain>
    </source>
</reference>
<comment type="caution">
    <text evidence="2">The sequence shown here is derived from an EMBL/GenBank/DDBJ whole genome shotgun (WGS) entry which is preliminary data.</text>
</comment>
<proteinExistence type="predicted"/>
<keyword evidence="3" id="KW-1185">Reference proteome</keyword>
<name>K2H9S3_9RHOB</name>
<dbReference type="Proteomes" id="UP000006765">
    <property type="component" value="Unassembled WGS sequence"/>
</dbReference>
<dbReference type="STRING" id="1231392.OCGS_1814"/>
<organism evidence="2 3">
    <name type="scientific">Oceaniovalibus guishaninsula JLT2003</name>
    <dbReference type="NCBI Taxonomy" id="1231392"/>
    <lineage>
        <taxon>Bacteria</taxon>
        <taxon>Pseudomonadati</taxon>
        <taxon>Pseudomonadota</taxon>
        <taxon>Alphaproteobacteria</taxon>
        <taxon>Rhodobacterales</taxon>
        <taxon>Roseobacteraceae</taxon>
        <taxon>Oceaniovalibus</taxon>
    </lineage>
</organism>
<evidence type="ECO:0000313" key="2">
    <source>
        <dbReference type="EMBL" id="EKE44298.1"/>
    </source>
</evidence>
<dbReference type="EMBL" id="AMGO01000036">
    <property type="protein sequence ID" value="EKE44298.1"/>
    <property type="molecule type" value="Genomic_DNA"/>
</dbReference>
<sequence>MDYKKSGAAKGGRNAPRHHERNAKGGQDNPFGPKRKGPRPETPEGTLDKPSTGQDDFAIDERGGKNIRGPEGHAKERHDYDE</sequence>